<dbReference type="GO" id="GO:0050897">
    <property type="term" value="F:cobalt ion binding"/>
    <property type="evidence" value="ECO:0007669"/>
    <property type="project" value="TreeGrafter"/>
</dbReference>
<dbReference type="InterPro" id="IPR045863">
    <property type="entry name" value="CorA_TM1_TM2"/>
</dbReference>
<organism evidence="6 7">
    <name type="scientific">Lojkania enalia</name>
    <dbReference type="NCBI Taxonomy" id="147567"/>
    <lineage>
        <taxon>Eukaryota</taxon>
        <taxon>Fungi</taxon>
        <taxon>Dikarya</taxon>
        <taxon>Ascomycota</taxon>
        <taxon>Pezizomycotina</taxon>
        <taxon>Dothideomycetes</taxon>
        <taxon>Pleosporomycetidae</taxon>
        <taxon>Pleosporales</taxon>
        <taxon>Pleosporales incertae sedis</taxon>
        <taxon>Lojkania</taxon>
    </lineage>
</organism>
<dbReference type="Pfam" id="PF01544">
    <property type="entry name" value="CorA"/>
    <property type="match status" value="1"/>
</dbReference>
<keyword evidence="2 5" id="KW-0812">Transmembrane</keyword>
<evidence type="ECO:0000313" key="7">
    <source>
        <dbReference type="Proteomes" id="UP000800093"/>
    </source>
</evidence>
<dbReference type="GO" id="GO:0015087">
    <property type="term" value="F:cobalt ion transmembrane transporter activity"/>
    <property type="evidence" value="ECO:0007669"/>
    <property type="project" value="TreeGrafter"/>
</dbReference>
<dbReference type="GO" id="GO:0005886">
    <property type="term" value="C:plasma membrane"/>
    <property type="evidence" value="ECO:0007669"/>
    <property type="project" value="UniProtKB-SubCell"/>
</dbReference>
<proteinExistence type="predicted"/>
<dbReference type="GO" id="GO:0000287">
    <property type="term" value="F:magnesium ion binding"/>
    <property type="evidence" value="ECO:0007669"/>
    <property type="project" value="TreeGrafter"/>
</dbReference>
<keyword evidence="3 5" id="KW-1133">Transmembrane helix</keyword>
<evidence type="ECO:0000256" key="5">
    <source>
        <dbReference type="SAM" id="Phobius"/>
    </source>
</evidence>
<accession>A0A9P4TRF8</accession>
<feature type="transmembrane region" description="Helical" evidence="5">
    <location>
        <begin position="467"/>
        <end position="494"/>
    </location>
</feature>
<dbReference type="GO" id="GO:0015095">
    <property type="term" value="F:magnesium ion transmembrane transporter activity"/>
    <property type="evidence" value="ECO:0007669"/>
    <property type="project" value="TreeGrafter"/>
</dbReference>
<dbReference type="Proteomes" id="UP000800093">
    <property type="component" value="Unassembled WGS sequence"/>
</dbReference>
<sequence>MTNPPTSATMLKSKATEYEEIVDRQSTNNTRFRVLKAFLSSASSSKAKIHLVRFREKDTPNPINIPEDDLEKHIQKNNDHGIYIVENLSPSVLCLFGGYCNVDPEFFIDYLDMVLPSASTPKRSKEESLVTEPLPWYRMGDIENHLPPLRSTQQTMEHIHFRFIGPREYHPSKLELRLVPIKIGERLEIAASTTNIRRIAGGYHSIHVEDQRLWPIAMTRHSAAAWFDRGNQWTKGIILLDPPFRYSQSNFVRQHSKYRSFRSRSHSEAPPSFDADTRDSYTTSLLHYLQLNPNVRIRVPTPIAILQDLYRMIASEWLAVNAYVARDLNAIEWRLERDKPSVSALDFFLDQLFIMRRRTKKYETLINDHLRPFLPSSWIDRAAEHIIKDIEADFLQVQEQIRSSNERITQTVSLITSLISVVEGKKATTLNQRLAFLTILATIALPFNVFAAIFGMQTEYGPGASRFWVFGEVAGGTAGVVLVCYLGFLVVPGVRERRVRKGMM</sequence>
<keyword evidence="4 5" id="KW-0472">Membrane</keyword>
<dbReference type="AlphaFoldDB" id="A0A9P4TRF8"/>
<reference evidence="7" key="1">
    <citation type="journal article" date="2020" name="Stud. Mycol.">
        <title>101 Dothideomycetes genomes: A test case for predicting lifestyles and emergence of pathogens.</title>
        <authorList>
            <person name="Haridas S."/>
            <person name="Albert R."/>
            <person name="Binder M."/>
            <person name="Bloem J."/>
            <person name="LaButti K."/>
            <person name="Salamov A."/>
            <person name="Andreopoulos B."/>
            <person name="Baker S."/>
            <person name="Barry K."/>
            <person name="Bills G."/>
            <person name="Bluhm B."/>
            <person name="Cannon C."/>
            <person name="Castanera R."/>
            <person name="Culley D."/>
            <person name="Daum C."/>
            <person name="Ezra D."/>
            <person name="Gonzalez J."/>
            <person name="Henrissat B."/>
            <person name="Kuo A."/>
            <person name="Liang C."/>
            <person name="Lipzen A."/>
            <person name="Lutzoni F."/>
            <person name="Magnuson J."/>
            <person name="Mondo S."/>
            <person name="Nolan M."/>
            <person name="Ohm R."/>
            <person name="Pangilinan J."/>
            <person name="Park H.-J."/>
            <person name="Ramirez L."/>
            <person name="Alfaro M."/>
            <person name="Sun H."/>
            <person name="Tritt A."/>
            <person name="Yoshinaga Y."/>
            <person name="Zwiers L.-H."/>
            <person name="Turgeon B."/>
            <person name="Goodwin S."/>
            <person name="Spatafora J."/>
            <person name="Crous P."/>
            <person name="Grigoriev I."/>
        </authorList>
    </citation>
    <scope>NUCLEOTIDE SEQUENCE [LARGE SCALE GENOMIC DNA]</scope>
    <source>
        <strain evidence="7">CBS 304.66</strain>
    </source>
</reference>
<evidence type="ECO:0000256" key="2">
    <source>
        <dbReference type="ARBA" id="ARBA00022692"/>
    </source>
</evidence>
<evidence type="ECO:0000313" key="6">
    <source>
        <dbReference type="EMBL" id="KAF2270922.1"/>
    </source>
</evidence>
<keyword evidence="7" id="KW-1185">Reference proteome</keyword>
<dbReference type="Gene3D" id="1.20.58.340">
    <property type="entry name" value="Magnesium transport protein CorA, transmembrane region"/>
    <property type="match status" value="1"/>
</dbReference>
<comment type="subcellular location">
    <subcellularLocation>
        <location evidence="1">Cell membrane</location>
        <topology evidence="1">Multi-pass membrane protein</topology>
    </subcellularLocation>
</comment>
<feature type="transmembrane region" description="Helical" evidence="5">
    <location>
        <begin position="434"/>
        <end position="455"/>
    </location>
</feature>
<dbReference type="SUPFAM" id="SSF144083">
    <property type="entry name" value="Magnesium transport protein CorA, transmembrane region"/>
    <property type="match status" value="1"/>
</dbReference>
<comment type="caution">
    <text evidence="6">The sequence shown here is derived from an EMBL/GenBank/DDBJ whole genome shotgun (WGS) entry which is preliminary data.</text>
</comment>
<dbReference type="OrthoDB" id="3231000at2759"/>
<gene>
    <name evidence="6" type="ORF">CC78DRAFT_6162</name>
</gene>
<dbReference type="InterPro" id="IPR002523">
    <property type="entry name" value="MgTranspt_CorA/ZnTranspt_ZntB"/>
</dbReference>
<protein>
    <submittedName>
        <fullName evidence="6">Uncharacterized protein</fullName>
    </submittedName>
</protein>
<dbReference type="PANTHER" id="PTHR46494">
    <property type="entry name" value="CORA FAMILY METAL ION TRANSPORTER (EUROFUNG)"/>
    <property type="match status" value="1"/>
</dbReference>
<dbReference type="PANTHER" id="PTHR46494:SF1">
    <property type="entry name" value="CORA FAMILY METAL ION TRANSPORTER (EUROFUNG)"/>
    <property type="match status" value="1"/>
</dbReference>
<evidence type="ECO:0000256" key="4">
    <source>
        <dbReference type="ARBA" id="ARBA00023136"/>
    </source>
</evidence>
<evidence type="ECO:0000256" key="1">
    <source>
        <dbReference type="ARBA" id="ARBA00004651"/>
    </source>
</evidence>
<name>A0A9P4TRF8_9PLEO</name>
<dbReference type="EMBL" id="ML986578">
    <property type="protein sequence ID" value="KAF2270922.1"/>
    <property type="molecule type" value="Genomic_DNA"/>
</dbReference>
<evidence type="ECO:0000256" key="3">
    <source>
        <dbReference type="ARBA" id="ARBA00022989"/>
    </source>
</evidence>